<dbReference type="InterPro" id="IPR020449">
    <property type="entry name" value="Tscrpt_reg_AraC-type_HTH"/>
</dbReference>
<dbReference type="GO" id="GO:0043565">
    <property type="term" value="F:sequence-specific DNA binding"/>
    <property type="evidence" value="ECO:0007669"/>
    <property type="project" value="InterPro"/>
</dbReference>
<evidence type="ECO:0000256" key="2">
    <source>
        <dbReference type="ARBA" id="ARBA00023125"/>
    </source>
</evidence>
<keyword evidence="2 5" id="KW-0238">DNA-binding</keyword>
<dbReference type="PROSITE" id="PS00041">
    <property type="entry name" value="HTH_ARAC_FAMILY_1"/>
    <property type="match status" value="1"/>
</dbReference>
<evidence type="ECO:0000313" key="6">
    <source>
        <dbReference type="Proteomes" id="UP000027936"/>
    </source>
</evidence>
<dbReference type="GeneID" id="89468530"/>
<keyword evidence="1" id="KW-0805">Transcription regulation</keyword>
<dbReference type="RefSeq" id="WP_003331004.1">
    <property type="nucleotide sequence ID" value="NZ_JJRY01000003.1"/>
</dbReference>
<dbReference type="EMBL" id="JJRY01000003">
    <property type="protein sequence ID" value="KEF39522.1"/>
    <property type="molecule type" value="Genomic_DNA"/>
</dbReference>
<keyword evidence="3" id="KW-0804">Transcription</keyword>
<dbReference type="Pfam" id="PF12833">
    <property type="entry name" value="HTH_18"/>
    <property type="match status" value="1"/>
</dbReference>
<dbReference type="InterPro" id="IPR041522">
    <property type="entry name" value="CdaR_GGDEF"/>
</dbReference>
<name>A0A072NQK7_SCHAZ</name>
<feature type="domain" description="HTH araC/xylS-type" evidence="4">
    <location>
        <begin position="294"/>
        <end position="392"/>
    </location>
</feature>
<comment type="caution">
    <text evidence="5">The sequence shown here is derived from an EMBL/GenBank/DDBJ whole genome shotgun (WGS) entry which is preliminary data.</text>
</comment>
<evidence type="ECO:0000313" key="5">
    <source>
        <dbReference type="EMBL" id="KEF39522.1"/>
    </source>
</evidence>
<dbReference type="PRINTS" id="PR00032">
    <property type="entry name" value="HTHARAC"/>
</dbReference>
<dbReference type="InterPro" id="IPR018060">
    <property type="entry name" value="HTH_AraC"/>
</dbReference>
<dbReference type="PATRIC" id="fig|1348973.3.peg.1263"/>
<sequence>MYTMYNVKFVGIGPEMSENFTSWVNDALNGRYMLFPESDESNVQIDIIVAQIQASFDWIKVNRLRKKHLQSKLIIIMNEENLKTAPIAVNLNAHSLLLNPVRKNTFINAIKTSVEGLGDLPIVREMFLRRLLYGEVKTNEELEQYQTFSKMDSIPNIVCLVQGADGAQDFIENEEGRRVIRTHLRSAIKNHLSLWVKDVYFVSFPRYLAVLFHIPYVYKSIREWDQIRYYLLKLIEEIQKEYGITLHAGVGSVYNEPLNLNQPYREARKALGQSISEGSLLCFYEELTKDTNLQKCIEYISNYFHEDLSIKKVANKVHLSHTYFSRLFKKELGVSFVEYVTNIRVKRAKYLLANTNDTIESIAAQVGFNTPNYFSSIFKKQTGMSPSEYREAHIITVNE</sequence>
<dbReference type="PANTHER" id="PTHR43280:SF28">
    <property type="entry name" value="HTH-TYPE TRANSCRIPTIONAL ACTIVATOR RHAS"/>
    <property type="match status" value="1"/>
</dbReference>
<evidence type="ECO:0000256" key="3">
    <source>
        <dbReference type="ARBA" id="ARBA00023163"/>
    </source>
</evidence>
<dbReference type="PROSITE" id="PS01124">
    <property type="entry name" value="HTH_ARAC_FAMILY_2"/>
    <property type="match status" value="1"/>
</dbReference>
<dbReference type="Gene3D" id="1.10.10.60">
    <property type="entry name" value="Homeodomain-like"/>
    <property type="match status" value="2"/>
</dbReference>
<protein>
    <submittedName>
        <fullName evidence="5">Response regulator containing CheY-like receiver domain and AraC-type DNA-binding domain</fullName>
    </submittedName>
</protein>
<reference evidence="5 6" key="1">
    <citation type="submission" date="2014-04" db="EMBL/GenBank/DDBJ databases">
        <title>Draft genome sequence of Bacillus azotoformans MEV2011, a (co-) denitrifying strain unable to grow in the presence of oxygen.</title>
        <authorList>
            <person name="Nielsen M."/>
            <person name="Schreiber L."/>
            <person name="Finster K."/>
            <person name="Schramm A."/>
        </authorList>
    </citation>
    <scope>NUCLEOTIDE SEQUENCE [LARGE SCALE GENOMIC DNA]</scope>
    <source>
        <strain evidence="5 6">MEV2011</strain>
    </source>
</reference>
<dbReference type="InterPro" id="IPR018062">
    <property type="entry name" value="HTH_AraC-typ_CS"/>
</dbReference>
<dbReference type="InterPro" id="IPR009057">
    <property type="entry name" value="Homeodomain-like_sf"/>
</dbReference>
<dbReference type="SUPFAM" id="SSF46689">
    <property type="entry name" value="Homeodomain-like"/>
    <property type="match status" value="2"/>
</dbReference>
<organism evidence="5 6">
    <name type="scientific">Schinkia azotoformans MEV2011</name>
    <dbReference type="NCBI Taxonomy" id="1348973"/>
    <lineage>
        <taxon>Bacteria</taxon>
        <taxon>Bacillati</taxon>
        <taxon>Bacillota</taxon>
        <taxon>Bacilli</taxon>
        <taxon>Bacillales</taxon>
        <taxon>Bacillaceae</taxon>
        <taxon>Calidifontibacillus/Schinkia group</taxon>
        <taxon>Schinkia</taxon>
    </lineage>
</organism>
<accession>A0A072NQK7</accession>
<dbReference type="Pfam" id="PF17853">
    <property type="entry name" value="GGDEF_2"/>
    <property type="match status" value="1"/>
</dbReference>
<gene>
    <name evidence="5" type="ORF">M670_01294</name>
</gene>
<evidence type="ECO:0000256" key="1">
    <source>
        <dbReference type="ARBA" id="ARBA00023015"/>
    </source>
</evidence>
<dbReference type="Proteomes" id="UP000027936">
    <property type="component" value="Unassembled WGS sequence"/>
</dbReference>
<evidence type="ECO:0000259" key="4">
    <source>
        <dbReference type="PROSITE" id="PS01124"/>
    </source>
</evidence>
<proteinExistence type="predicted"/>
<dbReference type="PANTHER" id="PTHR43280">
    <property type="entry name" value="ARAC-FAMILY TRANSCRIPTIONAL REGULATOR"/>
    <property type="match status" value="1"/>
</dbReference>
<dbReference type="GO" id="GO:0003700">
    <property type="term" value="F:DNA-binding transcription factor activity"/>
    <property type="evidence" value="ECO:0007669"/>
    <property type="project" value="InterPro"/>
</dbReference>
<dbReference type="AlphaFoldDB" id="A0A072NQK7"/>
<dbReference type="SMART" id="SM00342">
    <property type="entry name" value="HTH_ARAC"/>
    <property type="match status" value="1"/>
</dbReference>